<dbReference type="EMBL" id="JBHLTC010000030">
    <property type="protein sequence ID" value="MFC0627146.1"/>
    <property type="molecule type" value="Genomic_DNA"/>
</dbReference>
<proteinExistence type="predicted"/>
<accession>A0ABV6QR98</accession>
<evidence type="ECO:0000313" key="2">
    <source>
        <dbReference type="EMBL" id="MFC0627146.1"/>
    </source>
</evidence>
<feature type="transmembrane region" description="Helical" evidence="1">
    <location>
        <begin position="69"/>
        <end position="90"/>
    </location>
</feature>
<keyword evidence="1" id="KW-0812">Transmembrane</keyword>
<protein>
    <submittedName>
        <fullName evidence="2">Uncharacterized protein</fullName>
    </submittedName>
</protein>
<keyword evidence="1" id="KW-0472">Membrane</keyword>
<name>A0ABV6QR98_9ACTN</name>
<evidence type="ECO:0000313" key="3">
    <source>
        <dbReference type="Proteomes" id="UP001589890"/>
    </source>
</evidence>
<feature type="transmembrane region" description="Helical" evidence="1">
    <location>
        <begin position="6"/>
        <end position="25"/>
    </location>
</feature>
<keyword evidence="1" id="KW-1133">Transmembrane helix</keyword>
<gene>
    <name evidence="2" type="ORF">ACFFGN_23935</name>
</gene>
<sequence>MDWSNVTWLLTGLGAVVVLLTRVRLGGGAERRRSSGVAGVASGLVKLHTLFGVLALVLWSTALVTLRDVIVYAALAAWWIVVVLGLLLLARWLPSAGRHSEETAADAWGAGAGLSALGHLGMLVGVTYFTFVALTNRL</sequence>
<feature type="transmembrane region" description="Helical" evidence="1">
    <location>
        <begin position="37"/>
        <end position="63"/>
    </location>
</feature>
<evidence type="ECO:0000256" key="1">
    <source>
        <dbReference type="SAM" id="Phobius"/>
    </source>
</evidence>
<organism evidence="2 3">
    <name type="scientific">Kribbella deserti</name>
    <dbReference type="NCBI Taxonomy" id="1926257"/>
    <lineage>
        <taxon>Bacteria</taxon>
        <taxon>Bacillati</taxon>
        <taxon>Actinomycetota</taxon>
        <taxon>Actinomycetes</taxon>
        <taxon>Propionibacteriales</taxon>
        <taxon>Kribbellaceae</taxon>
        <taxon>Kribbella</taxon>
    </lineage>
</organism>
<dbReference type="RefSeq" id="WP_380051482.1">
    <property type="nucleotide sequence ID" value="NZ_JBHLTC010000030.1"/>
</dbReference>
<keyword evidence="3" id="KW-1185">Reference proteome</keyword>
<dbReference type="Proteomes" id="UP001589890">
    <property type="component" value="Unassembled WGS sequence"/>
</dbReference>
<comment type="caution">
    <text evidence="2">The sequence shown here is derived from an EMBL/GenBank/DDBJ whole genome shotgun (WGS) entry which is preliminary data.</text>
</comment>
<reference evidence="2 3" key="1">
    <citation type="submission" date="2024-09" db="EMBL/GenBank/DDBJ databases">
        <authorList>
            <person name="Sun Q."/>
            <person name="Mori K."/>
        </authorList>
    </citation>
    <scope>NUCLEOTIDE SEQUENCE [LARGE SCALE GENOMIC DNA]</scope>
    <source>
        <strain evidence="2 3">CGMCC 1.15906</strain>
    </source>
</reference>
<feature type="transmembrane region" description="Helical" evidence="1">
    <location>
        <begin position="111"/>
        <end position="134"/>
    </location>
</feature>